<organism evidence="1 2">
    <name type="scientific">Elysia crispata</name>
    <name type="common">lettuce slug</name>
    <dbReference type="NCBI Taxonomy" id="231223"/>
    <lineage>
        <taxon>Eukaryota</taxon>
        <taxon>Metazoa</taxon>
        <taxon>Spiralia</taxon>
        <taxon>Lophotrochozoa</taxon>
        <taxon>Mollusca</taxon>
        <taxon>Gastropoda</taxon>
        <taxon>Heterobranchia</taxon>
        <taxon>Euthyneura</taxon>
        <taxon>Panpulmonata</taxon>
        <taxon>Sacoglossa</taxon>
        <taxon>Placobranchoidea</taxon>
        <taxon>Plakobranchidae</taxon>
        <taxon>Elysia</taxon>
    </lineage>
</organism>
<keyword evidence="2" id="KW-1185">Reference proteome</keyword>
<gene>
    <name evidence="1" type="ORF">RRG08_040286</name>
</gene>
<dbReference type="AlphaFoldDB" id="A0AAE0Z2W0"/>
<dbReference type="EMBL" id="JAWDGP010004872">
    <property type="protein sequence ID" value="KAK3761590.1"/>
    <property type="molecule type" value="Genomic_DNA"/>
</dbReference>
<accession>A0AAE0Z2W0</accession>
<comment type="caution">
    <text evidence="1">The sequence shown here is derived from an EMBL/GenBank/DDBJ whole genome shotgun (WGS) entry which is preliminary data.</text>
</comment>
<proteinExistence type="predicted"/>
<dbReference type="Proteomes" id="UP001283361">
    <property type="component" value="Unassembled WGS sequence"/>
</dbReference>
<protein>
    <submittedName>
        <fullName evidence="1">Uncharacterized protein</fullName>
    </submittedName>
</protein>
<sequence>MENQFASPVMCTPDWWRTNMRHLCYCAQIDGEPVSVTCDIDGQPPCVTCDVRSRLMENKFDVRSRLMENQFYVRSRLMENQFVSPVMCAPYLWRTS</sequence>
<reference evidence="1" key="1">
    <citation type="journal article" date="2023" name="G3 (Bethesda)">
        <title>A reference genome for the long-term kleptoplast-retaining sea slug Elysia crispata morphotype clarki.</title>
        <authorList>
            <person name="Eastman K.E."/>
            <person name="Pendleton A.L."/>
            <person name="Shaikh M.A."/>
            <person name="Suttiyut T."/>
            <person name="Ogas R."/>
            <person name="Tomko P."/>
            <person name="Gavelis G."/>
            <person name="Widhalm J.R."/>
            <person name="Wisecaver J.H."/>
        </authorList>
    </citation>
    <scope>NUCLEOTIDE SEQUENCE</scope>
    <source>
        <strain evidence="1">ECLA1</strain>
    </source>
</reference>
<name>A0AAE0Z2W0_9GAST</name>
<evidence type="ECO:0000313" key="1">
    <source>
        <dbReference type="EMBL" id="KAK3761590.1"/>
    </source>
</evidence>
<evidence type="ECO:0000313" key="2">
    <source>
        <dbReference type="Proteomes" id="UP001283361"/>
    </source>
</evidence>